<feature type="transmembrane region" description="Helical" evidence="1">
    <location>
        <begin position="54"/>
        <end position="79"/>
    </location>
</feature>
<keyword evidence="1" id="KW-1133">Transmembrane helix</keyword>
<keyword evidence="1" id="KW-0472">Membrane</keyword>
<keyword evidence="3" id="KW-1185">Reference proteome</keyword>
<name>A0ABV7XD79_9SPHN</name>
<evidence type="ECO:0000313" key="2">
    <source>
        <dbReference type="EMBL" id="MFC3713203.1"/>
    </source>
</evidence>
<protein>
    <recommendedName>
        <fullName evidence="4">DUF1440 domain-containing protein</fullName>
    </recommendedName>
</protein>
<dbReference type="RefSeq" id="WP_380861465.1">
    <property type="nucleotide sequence ID" value="NZ_JBHRXV010000010.1"/>
</dbReference>
<feature type="transmembrane region" description="Helical" evidence="1">
    <location>
        <begin position="91"/>
        <end position="110"/>
    </location>
</feature>
<reference evidence="3" key="1">
    <citation type="journal article" date="2019" name="Int. J. Syst. Evol. Microbiol.">
        <title>The Global Catalogue of Microorganisms (GCM) 10K type strain sequencing project: providing services to taxonomists for standard genome sequencing and annotation.</title>
        <authorList>
            <consortium name="The Broad Institute Genomics Platform"/>
            <consortium name="The Broad Institute Genome Sequencing Center for Infectious Disease"/>
            <person name="Wu L."/>
            <person name="Ma J."/>
        </authorList>
    </citation>
    <scope>NUCLEOTIDE SEQUENCE [LARGE SCALE GENOMIC DNA]</scope>
    <source>
        <strain evidence="3">KCTC 42644</strain>
    </source>
</reference>
<keyword evidence="1" id="KW-0812">Transmembrane</keyword>
<evidence type="ECO:0008006" key="4">
    <source>
        <dbReference type="Google" id="ProtNLM"/>
    </source>
</evidence>
<comment type="caution">
    <text evidence="2">The sequence shown here is derived from an EMBL/GenBank/DDBJ whole genome shotgun (WGS) entry which is preliminary data.</text>
</comment>
<feature type="transmembrane region" description="Helical" evidence="1">
    <location>
        <begin position="12"/>
        <end position="34"/>
    </location>
</feature>
<gene>
    <name evidence="2" type="ORF">ACFOMD_11505</name>
</gene>
<sequence>MPQSSLLKPIVIATLIAGTLDILAAFFFAGRAGVSPVGVLHFVASGPFGDRPDAGAGFAAAGLAVHYAIMTCMVTAYMIAAQRLPLLNRHWVVAGLAYGLLLWLIMYGVVRPARWPQMSLTTDPWKIADQWFCHLILVGLPIAWVARRYLGARFWPVRP</sequence>
<proteinExistence type="predicted"/>
<accession>A0ABV7XD79</accession>
<dbReference type="EMBL" id="JBHRXV010000010">
    <property type="protein sequence ID" value="MFC3713203.1"/>
    <property type="molecule type" value="Genomic_DNA"/>
</dbReference>
<dbReference type="Proteomes" id="UP001595615">
    <property type="component" value="Unassembled WGS sequence"/>
</dbReference>
<feature type="transmembrane region" description="Helical" evidence="1">
    <location>
        <begin position="130"/>
        <end position="150"/>
    </location>
</feature>
<organism evidence="2 3">
    <name type="scientific">Sphingoaurantiacus capsulatus</name>
    <dbReference type="NCBI Taxonomy" id="1771310"/>
    <lineage>
        <taxon>Bacteria</taxon>
        <taxon>Pseudomonadati</taxon>
        <taxon>Pseudomonadota</taxon>
        <taxon>Alphaproteobacteria</taxon>
        <taxon>Sphingomonadales</taxon>
        <taxon>Sphingosinicellaceae</taxon>
        <taxon>Sphingoaurantiacus</taxon>
    </lineage>
</organism>
<evidence type="ECO:0000313" key="3">
    <source>
        <dbReference type="Proteomes" id="UP001595615"/>
    </source>
</evidence>
<evidence type="ECO:0000256" key="1">
    <source>
        <dbReference type="SAM" id="Phobius"/>
    </source>
</evidence>